<reference evidence="1 2" key="1">
    <citation type="submission" date="2022-03" db="EMBL/GenBank/DDBJ databases">
        <authorList>
            <person name="Nunn A."/>
            <person name="Chopra R."/>
            <person name="Nunn A."/>
            <person name="Contreras Garrido A."/>
        </authorList>
    </citation>
    <scope>NUCLEOTIDE SEQUENCE [LARGE SCALE GENOMIC DNA]</scope>
</reference>
<dbReference type="PANTHER" id="PTHR31260">
    <property type="entry name" value="CYSTATIN/MONELLIN SUPERFAMILY PROTEIN"/>
    <property type="match status" value="1"/>
</dbReference>
<sequence length="196" mass="22770">MVHFPGFEIDSLYLPKVVKPRWGYRYDIALYGRLGLHCHNLHKGTNFKFRRWEKYCAMTMAAYVDFYLTATDPATGSVFSLQTLLSDIGRRPAAHGIRISWMTLASIIKYTCMGSVLNVQESELRENDWLQLLLEIAFFSKANRRLRASLPLEMKKVVVENREEYTTEAREKLKADNAIFNALGWLSRSHYKPSLR</sequence>
<accession>A0AAU9T2I5</accession>
<proteinExistence type="predicted"/>
<dbReference type="Pfam" id="PF04776">
    <property type="entry name" value="protein_MS5"/>
    <property type="match status" value="1"/>
</dbReference>
<dbReference type="Proteomes" id="UP000836841">
    <property type="component" value="Chromosome 7"/>
</dbReference>
<dbReference type="EMBL" id="OU466863">
    <property type="protein sequence ID" value="CAH2077534.1"/>
    <property type="molecule type" value="Genomic_DNA"/>
</dbReference>
<name>A0AAU9T2I5_THLAR</name>
<dbReference type="PANTHER" id="PTHR31260:SF40">
    <property type="entry name" value="BNAA08G13290D PROTEIN"/>
    <property type="match status" value="1"/>
</dbReference>
<protein>
    <recommendedName>
        <fullName evidence="3">LAGLIDADG homing endonuclease</fullName>
    </recommendedName>
</protein>
<evidence type="ECO:0000313" key="1">
    <source>
        <dbReference type="EMBL" id="CAH2077534.1"/>
    </source>
</evidence>
<gene>
    <name evidence="1" type="ORF">TAV2_LOCUS24786</name>
</gene>
<evidence type="ECO:0008006" key="3">
    <source>
        <dbReference type="Google" id="ProtNLM"/>
    </source>
</evidence>
<evidence type="ECO:0000313" key="2">
    <source>
        <dbReference type="Proteomes" id="UP000836841"/>
    </source>
</evidence>
<dbReference type="InterPro" id="IPR006462">
    <property type="entry name" value="MS5"/>
</dbReference>
<dbReference type="AlphaFoldDB" id="A0AAU9T2I5"/>
<keyword evidence="2" id="KW-1185">Reference proteome</keyword>
<organism evidence="1 2">
    <name type="scientific">Thlaspi arvense</name>
    <name type="common">Field penny-cress</name>
    <dbReference type="NCBI Taxonomy" id="13288"/>
    <lineage>
        <taxon>Eukaryota</taxon>
        <taxon>Viridiplantae</taxon>
        <taxon>Streptophyta</taxon>
        <taxon>Embryophyta</taxon>
        <taxon>Tracheophyta</taxon>
        <taxon>Spermatophyta</taxon>
        <taxon>Magnoliopsida</taxon>
        <taxon>eudicotyledons</taxon>
        <taxon>Gunneridae</taxon>
        <taxon>Pentapetalae</taxon>
        <taxon>rosids</taxon>
        <taxon>malvids</taxon>
        <taxon>Brassicales</taxon>
        <taxon>Brassicaceae</taxon>
        <taxon>Thlaspideae</taxon>
        <taxon>Thlaspi</taxon>
    </lineage>
</organism>